<name>A0A7D9JT69_PARCT</name>
<evidence type="ECO:0000313" key="1">
    <source>
        <dbReference type="EMBL" id="CAB4035081.1"/>
    </source>
</evidence>
<sequence>MKTSMLRREFKIQGQIGEPGHKDKLAYQSFISQIEIGLQKGYTEEEITHAVRKSATELYQLLANISQAPKESPQEFLIRALTIRQNIVFASNELDTKIKYDEGFVQGLFLHALEAGLANETIREKMRPLCKNESVADEELIEVMSSAMDAKSERATKFNQVGRAKSSPKISKIETGAPPRPAGSPNAHDSEILATLKAIQAELNTVQSEVASLRTKVDQKDSPQGHPLPVPS</sequence>
<dbReference type="AlphaFoldDB" id="A0A7D9JT69"/>
<comment type="caution">
    <text evidence="1">The sequence shown here is derived from an EMBL/GenBank/DDBJ whole genome shotgun (WGS) entry which is preliminary data.</text>
</comment>
<dbReference type="OrthoDB" id="10065368at2759"/>
<accession>A0A7D9JT69</accession>
<evidence type="ECO:0000313" key="2">
    <source>
        <dbReference type="Proteomes" id="UP001152795"/>
    </source>
</evidence>
<protein>
    <submittedName>
        <fullName evidence="1">Uncharacterized protein</fullName>
    </submittedName>
</protein>
<proteinExistence type="predicted"/>
<organism evidence="1 2">
    <name type="scientific">Paramuricea clavata</name>
    <name type="common">Red gorgonian</name>
    <name type="synonym">Violescent sea-whip</name>
    <dbReference type="NCBI Taxonomy" id="317549"/>
    <lineage>
        <taxon>Eukaryota</taxon>
        <taxon>Metazoa</taxon>
        <taxon>Cnidaria</taxon>
        <taxon>Anthozoa</taxon>
        <taxon>Octocorallia</taxon>
        <taxon>Malacalcyonacea</taxon>
        <taxon>Plexauridae</taxon>
        <taxon>Paramuricea</taxon>
    </lineage>
</organism>
<keyword evidence="2" id="KW-1185">Reference proteome</keyword>
<gene>
    <name evidence="1" type="ORF">PACLA_8A005245</name>
</gene>
<dbReference type="Proteomes" id="UP001152795">
    <property type="component" value="Unassembled WGS sequence"/>
</dbReference>
<dbReference type="EMBL" id="CACRXK020020689">
    <property type="protein sequence ID" value="CAB4035081.1"/>
    <property type="molecule type" value="Genomic_DNA"/>
</dbReference>
<reference evidence="1" key="1">
    <citation type="submission" date="2020-04" db="EMBL/GenBank/DDBJ databases">
        <authorList>
            <person name="Alioto T."/>
            <person name="Alioto T."/>
            <person name="Gomez Garrido J."/>
        </authorList>
    </citation>
    <scope>NUCLEOTIDE SEQUENCE</scope>
    <source>
        <strain evidence="1">A484AB</strain>
    </source>
</reference>